<dbReference type="InterPro" id="IPR023213">
    <property type="entry name" value="CAT-like_dom_sf"/>
</dbReference>
<dbReference type="GO" id="GO:0016746">
    <property type="term" value="F:acyltransferase activity"/>
    <property type="evidence" value="ECO:0007669"/>
    <property type="project" value="UniProtKB-KW"/>
</dbReference>
<sequence>MRLTTVHNMDLRSGMVLRYDVTAQPYKTKLAPPISFDQKRHCELGPRPGSWMAVAFTLPVAATPQEIENAWLQVIQRHETLRTRVVNPEDPELEMLHVGKGAWSTAKLSPPPHQTATDLFTPADPRHILREVFDESCNPFATPSHQLCVVDHTTEATPAAVSMAGEGDLTPDRFTDATVVIGLDHCHSDAWSLLVLIRDFTALLHAIQAEDPTVAAQHRALPPANSFGEHSRDLLSRPIAPKPVQQAWKEIMEETGDMPTFPLPLGDLSEPREQVVEIHDVVDKEGLAALEASAQERGVRLLGLAVSAMAPFSAVFPVHSRRQPFTPSGTWAQAMGWFITNSVIRCESSDPHDAMAAVKEAIQLGSYPLAPLLEEYGGMPHTKGMLAVSWLDNRKLPIHVDSSLAPQHVSAEIKTNGVMLWFVVNDDGLHLRVRYPDTPEARENVAGWCASVCRTLQEYAGVRVAALLSGGS</sequence>
<proteinExistence type="predicted"/>
<dbReference type="OrthoDB" id="9789603at2"/>
<dbReference type="SUPFAM" id="SSF52777">
    <property type="entry name" value="CoA-dependent acyltransferases"/>
    <property type="match status" value="2"/>
</dbReference>
<dbReference type="Gene3D" id="3.30.559.10">
    <property type="entry name" value="Chloramphenicol acetyltransferase-like domain"/>
    <property type="match status" value="1"/>
</dbReference>
<evidence type="ECO:0000313" key="2">
    <source>
        <dbReference type="Proteomes" id="UP000326711"/>
    </source>
</evidence>
<organism evidence="1 2">
    <name type="scientific">Corynebacterium urogenitale</name>
    <dbReference type="NCBI Taxonomy" id="2487892"/>
    <lineage>
        <taxon>Bacteria</taxon>
        <taxon>Bacillati</taxon>
        <taxon>Actinomycetota</taxon>
        <taxon>Actinomycetes</taxon>
        <taxon>Mycobacteriales</taxon>
        <taxon>Corynebacteriaceae</taxon>
        <taxon>Corynebacterium</taxon>
    </lineage>
</organism>
<name>A0A5J6ZAR6_9CORY</name>
<dbReference type="EMBL" id="CP045032">
    <property type="protein sequence ID" value="QFQ03371.1"/>
    <property type="molecule type" value="Genomic_DNA"/>
</dbReference>
<dbReference type="Proteomes" id="UP000326711">
    <property type="component" value="Chromosome"/>
</dbReference>
<evidence type="ECO:0000313" key="1">
    <source>
        <dbReference type="EMBL" id="QFQ03371.1"/>
    </source>
</evidence>
<dbReference type="AlphaFoldDB" id="A0A5J6ZAR6"/>
<keyword evidence="1" id="KW-0012">Acyltransferase</keyword>
<dbReference type="EC" id="2.3.1.-" evidence="1"/>
<protein>
    <submittedName>
        <fullName evidence="1">Acyltransferase papA3</fullName>
        <ecNumber evidence="1">2.3.1.-</ecNumber>
    </submittedName>
</protein>
<keyword evidence="1" id="KW-0808">Transferase</keyword>
<reference evidence="2" key="1">
    <citation type="submission" date="2019-10" db="EMBL/GenBank/DDBJ databases">
        <title>Complete genome sequence of Corynebacterium urogenitalis DSM 108747, isolated from the genital tract of a cow.</title>
        <authorList>
            <person name="Ruckert C."/>
            <person name="Ballas P."/>
            <person name="Wagener K."/>
            <person name="Drillich M."/>
            <person name="Kaempfer P."/>
            <person name="Busse H.-J."/>
            <person name="Ehling-Schulz M."/>
        </authorList>
    </citation>
    <scope>NUCLEOTIDE SEQUENCE [LARGE SCALE GENOMIC DNA]</scope>
    <source>
        <strain evidence="2">LMM 1652</strain>
    </source>
</reference>
<dbReference type="KEGG" id="cuo:CUROG_10195"/>
<keyword evidence="2" id="KW-1185">Reference proteome</keyword>
<dbReference type="Gene3D" id="3.30.559.30">
    <property type="entry name" value="Nonribosomal peptide synthetase, condensation domain"/>
    <property type="match status" value="1"/>
</dbReference>
<accession>A0A5J6ZAR6</accession>
<gene>
    <name evidence="1" type="primary">papA3</name>
    <name evidence="1" type="ORF">CUROG_10195</name>
</gene>